<sequence length="42" mass="4414">MTGCDDSGGTVVAPDSSETSTDVPGGEMSEEEYAKELEKSMR</sequence>
<name>M5SHJ8_9BACT</name>
<proteinExistence type="predicted"/>
<organism evidence="2 3">
    <name type="scientific">Rhodopirellula europaea SH398</name>
    <dbReference type="NCBI Taxonomy" id="1263868"/>
    <lineage>
        <taxon>Bacteria</taxon>
        <taxon>Pseudomonadati</taxon>
        <taxon>Planctomycetota</taxon>
        <taxon>Planctomycetia</taxon>
        <taxon>Pirellulales</taxon>
        <taxon>Pirellulaceae</taxon>
        <taxon>Rhodopirellula</taxon>
    </lineage>
</organism>
<dbReference type="AlphaFoldDB" id="M5SHJ8"/>
<feature type="region of interest" description="Disordered" evidence="1">
    <location>
        <begin position="1"/>
        <end position="42"/>
    </location>
</feature>
<feature type="compositionally biased region" description="Basic and acidic residues" evidence="1">
    <location>
        <begin position="32"/>
        <end position="42"/>
    </location>
</feature>
<evidence type="ECO:0000256" key="1">
    <source>
        <dbReference type="SAM" id="MobiDB-lite"/>
    </source>
</evidence>
<protein>
    <submittedName>
        <fullName evidence="2">Signal peptide protein</fullName>
    </submittedName>
</protein>
<reference evidence="2 3" key="1">
    <citation type="journal article" date="2013" name="Mar. Genomics">
        <title>Expression of sulfatases in Rhodopirellula baltica and the diversity of sulfatases in the genus Rhodopirellula.</title>
        <authorList>
            <person name="Wegner C.E."/>
            <person name="Richter-Heitmann T."/>
            <person name="Klindworth A."/>
            <person name="Klockow C."/>
            <person name="Richter M."/>
            <person name="Achstetter T."/>
            <person name="Glockner F.O."/>
            <person name="Harder J."/>
        </authorList>
    </citation>
    <scope>NUCLEOTIDE SEQUENCE [LARGE SCALE GENOMIC DNA]</scope>
    <source>
        <strain evidence="2 3">SH398</strain>
    </source>
</reference>
<evidence type="ECO:0000313" key="2">
    <source>
        <dbReference type="EMBL" id="EMI25674.1"/>
    </source>
</evidence>
<dbReference type="EMBL" id="ANOF01000122">
    <property type="protein sequence ID" value="EMI25674.1"/>
    <property type="molecule type" value="Genomic_DNA"/>
</dbReference>
<dbReference type="RefSeq" id="WP_008668574.1">
    <property type="nucleotide sequence ID" value="NZ_ANOF01000122.1"/>
</dbReference>
<dbReference type="Proteomes" id="UP000011996">
    <property type="component" value="Unassembled WGS sequence"/>
</dbReference>
<accession>M5SHJ8</accession>
<dbReference type="STRING" id="1263868.RESH_03766"/>
<dbReference type="PATRIC" id="fig|1263868.3.peg.4061"/>
<comment type="caution">
    <text evidence="2">The sequence shown here is derived from an EMBL/GenBank/DDBJ whole genome shotgun (WGS) entry which is preliminary data.</text>
</comment>
<gene>
    <name evidence="2" type="ORF">RESH_03766</name>
</gene>
<evidence type="ECO:0000313" key="3">
    <source>
        <dbReference type="Proteomes" id="UP000011996"/>
    </source>
</evidence>